<feature type="non-terminal residue" evidence="3">
    <location>
        <position position="1"/>
    </location>
</feature>
<keyword evidence="2" id="KW-0449">Lipoprotein</keyword>
<comment type="similarity">
    <text evidence="1 2">Belongs to the phospholipid scramblase family.</text>
</comment>
<dbReference type="EMBL" id="LR903144">
    <property type="protein sequence ID" value="CAD7251545.1"/>
    <property type="molecule type" value="Genomic_DNA"/>
</dbReference>
<dbReference type="InterPro" id="IPR025659">
    <property type="entry name" value="Tubby-like_C"/>
</dbReference>
<dbReference type="Pfam" id="PF03803">
    <property type="entry name" value="Scramblase"/>
    <property type="match status" value="1"/>
</dbReference>
<evidence type="ECO:0000256" key="1">
    <source>
        <dbReference type="ARBA" id="ARBA00005350"/>
    </source>
</evidence>
<dbReference type="SUPFAM" id="SSF54518">
    <property type="entry name" value="Tubby C-terminal domain-like"/>
    <property type="match status" value="1"/>
</dbReference>
<dbReference type="GO" id="GO:0005886">
    <property type="term" value="C:plasma membrane"/>
    <property type="evidence" value="ECO:0007669"/>
    <property type="project" value="TreeGrafter"/>
</dbReference>
<dbReference type="EMBL" id="CAJPEV010003627">
    <property type="protein sequence ID" value="CAG0900178.1"/>
    <property type="molecule type" value="Genomic_DNA"/>
</dbReference>
<dbReference type="AlphaFoldDB" id="A0A7R9ACA0"/>
<sequence length="345" mass="37759">VGAVDSGGQTALGCSRVGLHQAAQSVKVHLGGTSRPGSVLEAPVAGAEGTVPVLAGIEGEGVTAFRLAQMTGRLSSGDAQVEVEEQRAIATRSMDVVDQQPTSWNSVLTGCDAQNKYSVKTEEGNELYFAQEDSNFCLRILCSYLRPFQLSLTNGNNQVVLRLERPFRCNGCCFPCCLQVLRVYSGTGEHLGTIEEEWALWKTNLRIKDSNDEVVYRVKGSCCPCSFCGADVEFPVLNESETRQVGMIRKHWSGALKECCTDADDFDVSFPKDLDVRLKSLFIGSLFLLSHHYGCIGSLMATFVDQEGVGIKCKCQQCACMRKTCRGFTASQKDFLLFQKDSGWH</sequence>
<keyword evidence="2" id="KW-0564">Palmitate</keyword>
<dbReference type="PANTHER" id="PTHR23248">
    <property type="entry name" value="PHOSPHOLIPID SCRAMBLASE-RELATED"/>
    <property type="match status" value="1"/>
</dbReference>
<comment type="cofactor">
    <cofactor evidence="2">
        <name>Ca(2+)</name>
        <dbReference type="ChEBI" id="CHEBI:29108"/>
    </cofactor>
</comment>
<comment type="function">
    <text evidence="2">May mediate accelerated ATP-independent bidirectional transbilayer migration of phospholipids upon binding calcium ions that results in a loss of phospholipid asymmetry in the plasma membrane.</text>
</comment>
<accession>A0A7R9ACA0</accession>
<dbReference type="PANTHER" id="PTHR23248:SF9">
    <property type="entry name" value="PHOSPHOLIPID SCRAMBLASE"/>
    <property type="match status" value="1"/>
</dbReference>
<dbReference type="InterPro" id="IPR005552">
    <property type="entry name" value="Scramblase"/>
</dbReference>
<organism evidence="3">
    <name type="scientific">Darwinula stevensoni</name>
    <dbReference type="NCBI Taxonomy" id="69355"/>
    <lineage>
        <taxon>Eukaryota</taxon>
        <taxon>Metazoa</taxon>
        <taxon>Ecdysozoa</taxon>
        <taxon>Arthropoda</taxon>
        <taxon>Crustacea</taxon>
        <taxon>Oligostraca</taxon>
        <taxon>Ostracoda</taxon>
        <taxon>Podocopa</taxon>
        <taxon>Podocopida</taxon>
        <taxon>Darwinulocopina</taxon>
        <taxon>Darwinuloidea</taxon>
        <taxon>Darwinulidae</taxon>
        <taxon>Darwinula</taxon>
    </lineage>
</organism>
<keyword evidence="2" id="KW-0106">Calcium</keyword>
<evidence type="ECO:0000313" key="4">
    <source>
        <dbReference type="Proteomes" id="UP000677054"/>
    </source>
</evidence>
<dbReference type="GO" id="GO:0017128">
    <property type="term" value="F:phospholipid scramblase activity"/>
    <property type="evidence" value="ECO:0007669"/>
    <property type="project" value="InterPro"/>
</dbReference>
<keyword evidence="4" id="KW-1185">Reference proteome</keyword>
<dbReference type="Proteomes" id="UP000677054">
    <property type="component" value="Unassembled WGS sequence"/>
</dbReference>
<evidence type="ECO:0000256" key="2">
    <source>
        <dbReference type="RuleBase" id="RU363116"/>
    </source>
</evidence>
<proteinExistence type="inferred from homology"/>
<dbReference type="OrthoDB" id="191150at2759"/>
<gene>
    <name evidence="3" type="ORF">DSTB1V02_LOCUS11311</name>
</gene>
<evidence type="ECO:0000313" key="3">
    <source>
        <dbReference type="EMBL" id="CAD7251545.1"/>
    </source>
</evidence>
<reference evidence="3" key="1">
    <citation type="submission" date="2020-11" db="EMBL/GenBank/DDBJ databases">
        <authorList>
            <person name="Tran Van P."/>
        </authorList>
    </citation>
    <scope>NUCLEOTIDE SEQUENCE</scope>
</reference>
<protein>
    <recommendedName>
        <fullName evidence="2">Phospholipid scramblase</fullName>
    </recommendedName>
</protein>
<name>A0A7R9ACA0_9CRUS</name>